<name>A0ABT4V0Y4_9PSEU</name>
<dbReference type="SUPFAM" id="SSF53597">
    <property type="entry name" value="Dihydrofolate reductase-like"/>
    <property type="match status" value="1"/>
</dbReference>
<dbReference type="Gene3D" id="3.40.430.10">
    <property type="entry name" value="Dihydrofolate Reductase, subunit A"/>
    <property type="match status" value="1"/>
</dbReference>
<evidence type="ECO:0000313" key="7">
    <source>
        <dbReference type="Proteomes" id="UP001210380"/>
    </source>
</evidence>
<dbReference type="EMBL" id="JAQGLA010000029">
    <property type="protein sequence ID" value="MDA3627468.1"/>
    <property type="molecule type" value="Genomic_DNA"/>
</dbReference>
<dbReference type="NCBIfam" id="TIGR00326">
    <property type="entry name" value="eubact_ribD"/>
    <property type="match status" value="1"/>
</dbReference>
<evidence type="ECO:0000256" key="3">
    <source>
        <dbReference type="ARBA" id="ARBA00022857"/>
    </source>
</evidence>
<dbReference type="GO" id="GO:0008703">
    <property type="term" value="F:5-amino-6-(5-phosphoribosylamino)uracil reductase activity"/>
    <property type="evidence" value="ECO:0007669"/>
    <property type="project" value="UniProtKB-EC"/>
</dbReference>
<evidence type="ECO:0000256" key="4">
    <source>
        <dbReference type="ARBA" id="ARBA00023002"/>
    </source>
</evidence>
<evidence type="ECO:0000259" key="5">
    <source>
        <dbReference type="Pfam" id="PF01872"/>
    </source>
</evidence>
<keyword evidence="3" id="KW-0521">NADP</keyword>
<organism evidence="6 7">
    <name type="scientific">Saccharopolyspora oryzae</name>
    <dbReference type="NCBI Taxonomy" id="2997343"/>
    <lineage>
        <taxon>Bacteria</taxon>
        <taxon>Bacillati</taxon>
        <taxon>Actinomycetota</taxon>
        <taxon>Actinomycetes</taxon>
        <taxon>Pseudonocardiales</taxon>
        <taxon>Pseudonocardiaceae</taxon>
        <taxon>Saccharopolyspora</taxon>
    </lineage>
</organism>
<keyword evidence="7" id="KW-1185">Reference proteome</keyword>
<evidence type="ECO:0000256" key="2">
    <source>
        <dbReference type="ARBA" id="ARBA00013173"/>
    </source>
</evidence>
<dbReference type="InterPro" id="IPR024072">
    <property type="entry name" value="DHFR-like_dom_sf"/>
</dbReference>
<dbReference type="PANTHER" id="PTHR38011:SF7">
    <property type="entry name" value="2,5-DIAMINO-6-RIBOSYLAMINO-4(3H)-PYRIMIDINONE 5'-PHOSPHATE REDUCTASE"/>
    <property type="match status" value="1"/>
</dbReference>
<comment type="pathway">
    <text evidence="1">Cofactor biosynthesis; riboflavin biosynthesis; 5-amino-6-(D-ribitylamino)uracil from GTP: step 3/4.</text>
</comment>
<dbReference type="PANTHER" id="PTHR38011">
    <property type="entry name" value="DIHYDROFOLATE REDUCTASE FAMILY PROTEIN (AFU_ORTHOLOGUE AFUA_8G06820)"/>
    <property type="match status" value="1"/>
</dbReference>
<accession>A0ABT4V0Y4</accession>
<dbReference type="RefSeq" id="WP_270950147.1">
    <property type="nucleotide sequence ID" value="NZ_JAQGLA010000029.1"/>
</dbReference>
<sequence length="244" mass="25131">VARVVHAASDPNPLASGGAETLRAAGVDVLSGLLADEVEAGPLRAWLHFARTGRPHVTWKYAATLDGRSAAADGTSKWISSAESRAEVHRIRARMDAIIAGTGTVRADDPHLTARAPDGALLDRQPLRVVIGDSEIPPTAKVLDDAAETIQLPGGDPRAALASLAQCGVVDVLLEGGPRLAGAFLQAGCVDRVLAYVAPALLGAGPAALGDAGVGSISQAWRLQIEETTMSGPDVRISAVPQER</sequence>
<dbReference type="InterPro" id="IPR050765">
    <property type="entry name" value="Riboflavin_Biosynth_HTPR"/>
</dbReference>
<keyword evidence="6" id="KW-0378">Hydrolase</keyword>
<keyword evidence="4 6" id="KW-0560">Oxidoreductase</keyword>
<evidence type="ECO:0000256" key="1">
    <source>
        <dbReference type="ARBA" id="ARBA00004910"/>
    </source>
</evidence>
<feature type="domain" description="Bacterial bifunctional deaminase-reductase C-terminal" evidence="5">
    <location>
        <begin position="55"/>
        <end position="235"/>
    </location>
</feature>
<dbReference type="InterPro" id="IPR002734">
    <property type="entry name" value="RibDG_C"/>
</dbReference>
<dbReference type="GO" id="GO:0008835">
    <property type="term" value="F:diaminohydroxyphosphoribosylaminopyrimidine deaminase activity"/>
    <property type="evidence" value="ECO:0007669"/>
    <property type="project" value="UniProtKB-EC"/>
</dbReference>
<reference evidence="6 7" key="1">
    <citation type="submission" date="2022-11" db="EMBL/GenBank/DDBJ databases">
        <title>Draft genome sequence of Saccharopolyspora sp. WRP15-2 isolated from rhizosphere soils of wild rice in Thailand.</title>
        <authorList>
            <person name="Duangmal K."/>
            <person name="Kammanee S."/>
            <person name="Muangham S."/>
        </authorList>
    </citation>
    <scope>NUCLEOTIDE SEQUENCE [LARGE SCALE GENOMIC DNA]</scope>
    <source>
        <strain evidence="6 7">WRP15-2</strain>
    </source>
</reference>
<feature type="non-terminal residue" evidence="6">
    <location>
        <position position="1"/>
    </location>
</feature>
<gene>
    <name evidence="6" type="primary">ribD</name>
    <name evidence="6" type="ORF">OU415_18645</name>
</gene>
<proteinExistence type="predicted"/>
<evidence type="ECO:0000313" key="6">
    <source>
        <dbReference type="EMBL" id="MDA3627468.1"/>
    </source>
</evidence>
<protein>
    <recommendedName>
        <fullName evidence="2">5-amino-6-(5-phosphoribosylamino)uracil reductase</fullName>
        <ecNumber evidence="2">1.1.1.193</ecNumber>
    </recommendedName>
</protein>
<dbReference type="Proteomes" id="UP001210380">
    <property type="component" value="Unassembled WGS sequence"/>
</dbReference>
<dbReference type="InterPro" id="IPR004794">
    <property type="entry name" value="Eubact_RibD"/>
</dbReference>
<dbReference type="Pfam" id="PF01872">
    <property type="entry name" value="RibD_C"/>
    <property type="match status" value="1"/>
</dbReference>
<dbReference type="EC" id="1.1.1.193" evidence="2"/>
<comment type="caution">
    <text evidence="6">The sequence shown here is derived from an EMBL/GenBank/DDBJ whole genome shotgun (WGS) entry which is preliminary data.</text>
</comment>